<dbReference type="Proteomes" id="UP000747399">
    <property type="component" value="Unassembled WGS sequence"/>
</dbReference>
<evidence type="ECO:0000256" key="1">
    <source>
        <dbReference type="SAM" id="MobiDB-lite"/>
    </source>
</evidence>
<feature type="compositionally biased region" description="Acidic residues" evidence="1">
    <location>
        <begin position="82"/>
        <end position="97"/>
    </location>
</feature>
<evidence type="ECO:0000313" key="2">
    <source>
        <dbReference type="EMBL" id="GIL66229.1"/>
    </source>
</evidence>
<gene>
    <name evidence="2" type="ORF">Vafri_19760</name>
</gene>
<proteinExistence type="predicted"/>
<dbReference type="InterPro" id="IPR029063">
    <property type="entry name" value="SAM-dependent_MTases_sf"/>
</dbReference>
<reference evidence="2" key="1">
    <citation type="journal article" date="2021" name="Proc. Natl. Acad. Sci. U.S.A.">
        <title>Three genomes in the algal genus Volvox reveal the fate of a haploid sex-determining region after a transition to homothallism.</title>
        <authorList>
            <person name="Yamamoto K."/>
            <person name="Hamaji T."/>
            <person name="Kawai-Toyooka H."/>
            <person name="Matsuzaki R."/>
            <person name="Takahashi F."/>
            <person name="Nishimura Y."/>
            <person name="Kawachi M."/>
            <person name="Noguchi H."/>
            <person name="Minakuchi Y."/>
            <person name="Umen J.G."/>
            <person name="Toyoda A."/>
            <person name="Nozaki H."/>
        </authorList>
    </citation>
    <scope>NUCLEOTIDE SEQUENCE</scope>
    <source>
        <strain evidence="2">NIES-3780</strain>
    </source>
</reference>
<sequence length="447" mass="47273">MPPREKGYSVASANAKGPHAGQASIRKAYEALGVQHFYATHGARYTNPHEAQIFAAIAQLLETIPAEVWLGMRELEPVAAEAEGDSDDEAGEDDIGTDPDCCQQRNTFLAQIPDRECRRGGLIDDHCFSEDKASTSGDVTASERIEAGSADFKATRQGGTGAVPGRAAAASLAAMASSELMPPVPLRVLDLACGSGEATAAIMDWNLRHPVIERLSELPVAAAATAMVAPASVNKAATTVASAASTIGAHTKSAYKQTVVKEGRQQQQQQSHGFTQHCRHPGAAAGLLTAPVLPYELHITACDPYTGAAYLQRTGCTAIQWSFEDIADGCLADWDPKMAGSCGAVVPPASAAGIAATALVPHQEPAYCCYPHFDLVICSFALHLCDPSRLHGTCTALSIAARWLAVLAPHKRPVLGPELGWQLVSAWRAERTHLRLYRSQRVPAGAT</sequence>
<name>A0A8J4BR66_9CHLO</name>
<evidence type="ECO:0008006" key="4">
    <source>
        <dbReference type="Google" id="ProtNLM"/>
    </source>
</evidence>
<dbReference type="EMBL" id="BNCO01000082">
    <property type="protein sequence ID" value="GIL66229.1"/>
    <property type="molecule type" value="Genomic_DNA"/>
</dbReference>
<accession>A0A8J4BR66</accession>
<organism evidence="2 3">
    <name type="scientific">Volvox africanus</name>
    <dbReference type="NCBI Taxonomy" id="51714"/>
    <lineage>
        <taxon>Eukaryota</taxon>
        <taxon>Viridiplantae</taxon>
        <taxon>Chlorophyta</taxon>
        <taxon>core chlorophytes</taxon>
        <taxon>Chlorophyceae</taxon>
        <taxon>CS clade</taxon>
        <taxon>Chlamydomonadales</taxon>
        <taxon>Volvocaceae</taxon>
        <taxon>Volvox</taxon>
    </lineage>
</organism>
<keyword evidence="3" id="KW-1185">Reference proteome</keyword>
<dbReference type="AlphaFoldDB" id="A0A8J4BR66"/>
<evidence type="ECO:0000313" key="3">
    <source>
        <dbReference type="Proteomes" id="UP000747399"/>
    </source>
</evidence>
<protein>
    <recommendedName>
        <fullName evidence="4">Methyltransferase domain-containing protein</fullName>
    </recommendedName>
</protein>
<feature type="region of interest" description="Disordered" evidence="1">
    <location>
        <begin position="79"/>
        <end position="99"/>
    </location>
</feature>
<comment type="caution">
    <text evidence="2">The sequence shown here is derived from an EMBL/GenBank/DDBJ whole genome shotgun (WGS) entry which is preliminary data.</text>
</comment>
<dbReference type="SUPFAM" id="SSF53335">
    <property type="entry name" value="S-adenosyl-L-methionine-dependent methyltransferases"/>
    <property type="match status" value="1"/>
</dbReference>